<comment type="subcellular location">
    <subcellularLocation>
        <location evidence="1">Membrane</location>
        <topology evidence="1">Multi-pass membrane protein</topology>
    </subcellularLocation>
</comment>
<dbReference type="InterPro" id="IPR015876">
    <property type="entry name" value="Acyl-CoA_DS"/>
</dbReference>
<dbReference type="EMBL" id="CP053073">
    <property type="protein sequence ID" value="QJR14018.1"/>
    <property type="molecule type" value="Genomic_DNA"/>
</dbReference>
<keyword evidence="3 10" id="KW-0812">Transmembrane</keyword>
<keyword evidence="8" id="KW-0443">Lipid metabolism</keyword>
<name>A0A6M4H4Y8_9PROT</name>
<keyword evidence="4" id="KW-0276">Fatty acid metabolism</keyword>
<dbReference type="InterPro" id="IPR002560">
    <property type="entry name" value="Transposase_DDE"/>
</dbReference>
<evidence type="ECO:0000259" key="12">
    <source>
        <dbReference type="Pfam" id="PF01610"/>
    </source>
</evidence>
<dbReference type="AlphaFoldDB" id="A0A6M4H4Y8"/>
<dbReference type="PANTHER" id="PTHR11351">
    <property type="entry name" value="ACYL-COA DESATURASE"/>
    <property type="match status" value="1"/>
</dbReference>
<evidence type="ECO:0000256" key="4">
    <source>
        <dbReference type="ARBA" id="ARBA00022832"/>
    </source>
</evidence>
<dbReference type="KEGG" id="upl:DSM104440_00810"/>
<evidence type="ECO:0000256" key="6">
    <source>
        <dbReference type="ARBA" id="ARBA00023002"/>
    </source>
</evidence>
<evidence type="ECO:0000256" key="7">
    <source>
        <dbReference type="ARBA" id="ARBA00023004"/>
    </source>
</evidence>
<evidence type="ECO:0000256" key="3">
    <source>
        <dbReference type="ARBA" id="ARBA00022692"/>
    </source>
</evidence>
<feature type="transmembrane region" description="Helical" evidence="10">
    <location>
        <begin position="136"/>
        <end position="158"/>
    </location>
</feature>
<keyword evidence="14" id="KW-1185">Reference proteome</keyword>
<dbReference type="InParanoid" id="A0A6M4H4Y8"/>
<evidence type="ECO:0000256" key="8">
    <source>
        <dbReference type="ARBA" id="ARBA00023098"/>
    </source>
</evidence>
<protein>
    <recommendedName>
        <fullName evidence="15">Stearoyl-CoA desaturase (Delta-9 desaturase)</fullName>
    </recommendedName>
</protein>
<evidence type="ECO:0000256" key="9">
    <source>
        <dbReference type="ARBA" id="ARBA00023136"/>
    </source>
</evidence>
<accession>A0A6M4H4Y8</accession>
<evidence type="ECO:0000256" key="2">
    <source>
        <dbReference type="ARBA" id="ARBA00008749"/>
    </source>
</evidence>
<keyword evidence="9 10" id="KW-0472">Membrane</keyword>
<feature type="domain" description="Fatty acid desaturase" evidence="11">
    <location>
        <begin position="11"/>
        <end position="227"/>
    </location>
</feature>
<proteinExistence type="inferred from homology"/>
<evidence type="ECO:0000256" key="1">
    <source>
        <dbReference type="ARBA" id="ARBA00004141"/>
    </source>
</evidence>
<keyword evidence="6" id="KW-0560">Oxidoreductase</keyword>
<evidence type="ECO:0000259" key="11">
    <source>
        <dbReference type="Pfam" id="PF00487"/>
    </source>
</evidence>
<dbReference type="GO" id="GO:0006631">
    <property type="term" value="P:fatty acid metabolic process"/>
    <property type="evidence" value="ECO:0007669"/>
    <property type="project" value="UniProtKB-KW"/>
</dbReference>
<evidence type="ECO:0000256" key="5">
    <source>
        <dbReference type="ARBA" id="ARBA00022989"/>
    </source>
</evidence>
<keyword evidence="7" id="KW-0408">Iron</keyword>
<dbReference type="GO" id="GO:0016717">
    <property type="term" value="F:oxidoreductase activity, acting on paired donors, with oxidation of a pair of donors resulting in the reduction of molecular oxygen to two molecules of water"/>
    <property type="evidence" value="ECO:0007669"/>
    <property type="project" value="InterPro"/>
</dbReference>
<organism evidence="13 14">
    <name type="scientific">Usitatibacter palustris</name>
    <dbReference type="NCBI Taxonomy" id="2732487"/>
    <lineage>
        <taxon>Bacteria</taxon>
        <taxon>Pseudomonadati</taxon>
        <taxon>Pseudomonadota</taxon>
        <taxon>Betaproteobacteria</taxon>
        <taxon>Nitrosomonadales</taxon>
        <taxon>Usitatibacteraceae</taxon>
        <taxon>Usitatibacter</taxon>
    </lineage>
</organism>
<sequence>MIFDGLLGLPWWGNLLVLLVLVQITIAGVTLYLHRGQAHSAVDFHPVVSHFFRFWMWMTTGMITKEWAAIHRKHHAKCETEEDPHSPQILGINKVLWGGVVLYVKESHKPETMTRYGHGTPDDWVERNVYTPCNKLGILVTLSINIALFGIIPGFLMWGVMMLWIPFWAAGVINGIGHYWGYRNFECDDAARNITRFGVWIGGEELHNNHHAYPTSAKFSMRWHEFDLGWLYLQILSFLGLAKVRKAPPKVRLDPTKFEIDAATLHAVIQHRYDVLSRYASHMKRTTADEIAKLRAKGHIASRSAAASVRTWLHRDEAEVPAAYRADLDRALDSSPTLKTSWTMRQELTKIWQRSTLSTEQLTAQLKDWCERAEKSNVESLAQFSRRLRCYA</sequence>
<dbReference type="Pfam" id="PF00487">
    <property type="entry name" value="FA_desaturase"/>
    <property type="match status" value="1"/>
</dbReference>
<dbReference type="GO" id="GO:0016020">
    <property type="term" value="C:membrane"/>
    <property type="evidence" value="ECO:0007669"/>
    <property type="project" value="UniProtKB-SubCell"/>
</dbReference>
<keyword evidence="5 10" id="KW-1133">Transmembrane helix</keyword>
<evidence type="ECO:0000313" key="13">
    <source>
        <dbReference type="EMBL" id="QJR14018.1"/>
    </source>
</evidence>
<evidence type="ECO:0000313" key="14">
    <source>
        <dbReference type="Proteomes" id="UP000503096"/>
    </source>
</evidence>
<evidence type="ECO:0008006" key="15">
    <source>
        <dbReference type="Google" id="ProtNLM"/>
    </source>
</evidence>
<dbReference type="PANTHER" id="PTHR11351:SF33">
    <property type="entry name" value="DELTA-9 FATTY ACID DESATURASE, DESA"/>
    <property type="match status" value="1"/>
</dbReference>
<dbReference type="CDD" id="cd03505">
    <property type="entry name" value="Delta9-FADS-like"/>
    <property type="match status" value="1"/>
</dbReference>
<dbReference type="InterPro" id="IPR005804">
    <property type="entry name" value="FA_desaturase_dom"/>
</dbReference>
<evidence type="ECO:0000256" key="10">
    <source>
        <dbReference type="SAM" id="Phobius"/>
    </source>
</evidence>
<dbReference type="Pfam" id="PF01610">
    <property type="entry name" value="DDE_Tnp_ISL3"/>
    <property type="match status" value="1"/>
</dbReference>
<dbReference type="Proteomes" id="UP000503096">
    <property type="component" value="Chromosome"/>
</dbReference>
<reference evidence="13 14" key="1">
    <citation type="submission" date="2020-04" db="EMBL/GenBank/DDBJ databases">
        <title>Usitatibacter rugosus gen. nov., sp. nov. and Usitatibacter palustris sp. nov., novel members of Usitatibacteraceae fam. nov. within the order Nitrosomonadales isolated from soil.</title>
        <authorList>
            <person name="Huber K.J."/>
            <person name="Neumann-Schaal M."/>
            <person name="Geppert A."/>
            <person name="Luckner M."/>
            <person name="Wanner G."/>
            <person name="Overmann J."/>
        </authorList>
    </citation>
    <scope>NUCLEOTIDE SEQUENCE [LARGE SCALE GENOMIC DNA]</scope>
    <source>
        <strain evidence="13 14">Swamp67</strain>
    </source>
</reference>
<gene>
    <name evidence="13" type="ORF">DSM104440_00810</name>
</gene>
<feature type="transmembrane region" description="Helical" evidence="10">
    <location>
        <begin position="12"/>
        <end position="33"/>
    </location>
</feature>
<feature type="domain" description="Transposase IS204/IS1001/IS1096/IS1165 DDE" evidence="12">
    <location>
        <begin position="282"/>
        <end position="389"/>
    </location>
</feature>
<comment type="similarity">
    <text evidence="2">Belongs to the fatty acid desaturase type 2 family.</text>
</comment>